<keyword evidence="2" id="KW-1277">Toxin-antitoxin system</keyword>
<comment type="similarity">
    <text evidence="1">Belongs to the ParD antitoxin family.</text>
</comment>
<evidence type="ECO:0000313" key="4">
    <source>
        <dbReference type="Proteomes" id="UP001595444"/>
    </source>
</evidence>
<dbReference type="PANTHER" id="PTHR36582">
    <property type="entry name" value="ANTITOXIN PARD"/>
    <property type="match status" value="1"/>
</dbReference>
<evidence type="ECO:0000256" key="1">
    <source>
        <dbReference type="ARBA" id="ARBA00008580"/>
    </source>
</evidence>
<dbReference type="EMBL" id="JBHRSL010000004">
    <property type="protein sequence ID" value="MFC3051808.1"/>
    <property type="molecule type" value="Genomic_DNA"/>
</dbReference>
<accession>A0ABV7D466</accession>
<dbReference type="InterPro" id="IPR038296">
    <property type="entry name" value="ParD_sf"/>
</dbReference>
<dbReference type="PANTHER" id="PTHR36582:SF2">
    <property type="entry name" value="ANTITOXIN PARD"/>
    <property type="match status" value="1"/>
</dbReference>
<sequence>MATMNVSLPDEMKNWVEGQAQTGRYSNASDYVRDLIRHDQERKDKIAHMQTLVTEALESGEGQKSMSDILAEAGSLTSMSL</sequence>
<dbReference type="Proteomes" id="UP001595444">
    <property type="component" value="Unassembled WGS sequence"/>
</dbReference>
<dbReference type="RefSeq" id="WP_194215274.1">
    <property type="nucleotide sequence ID" value="NZ_CP061205.1"/>
</dbReference>
<protein>
    <submittedName>
        <fullName evidence="3">Type II toxin-antitoxin system ParD family antitoxin</fullName>
    </submittedName>
</protein>
<organism evidence="3 4">
    <name type="scientific">Kordiimonas pumila</name>
    <dbReference type="NCBI Taxonomy" id="2161677"/>
    <lineage>
        <taxon>Bacteria</taxon>
        <taxon>Pseudomonadati</taxon>
        <taxon>Pseudomonadota</taxon>
        <taxon>Alphaproteobacteria</taxon>
        <taxon>Kordiimonadales</taxon>
        <taxon>Kordiimonadaceae</taxon>
        <taxon>Kordiimonas</taxon>
    </lineage>
</organism>
<name>A0ABV7D466_9PROT</name>
<dbReference type="InterPro" id="IPR022789">
    <property type="entry name" value="ParD"/>
</dbReference>
<reference evidence="4" key="1">
    <citation type="journal article" date="2019" name="Int. J. Syst. Evol. Microbiol.">
        <title>The Global Catalogue of Microorganisms (GCM) 10K type strain sequencing project: providing services to taxonomists for standard genome sequencing and annotation.</title>
        <authorList>
            <consortium name="The Broad Institute Genomics Platform"/>
            <consortium name="The Broad Institute Genome Sequencing Center for Infectious Disease"/>
            <person name="Wu L."/>
            <person name="Ma J."/>
        </authorList>
    </citation>
    <scope>NUCLEOTIDE SEQUENCE [LARGE SCALE GENOMIC DNA]</scope>
    <source>
        <strain evidence="4">KCTC 62164</strain>
    </source>
</reference>
<dbReference type="Gene3D" id="6.10.10.120">
    <property type="entry name" value="Antitoxin ParD1-like"/>
    <property type="match status" value="1"/>
</dbReference>
<proteinExistence type="inferred from homology"/>
<keyword evidence="4" id="KW-1185">Reference proteome</keyword>
<dbReference type="CDD" id="cd22231">
    <property type="entry name" value="RHH_NikR_HicB-like"/>
    <property type="match status" value="1"/>
</dbReference>
<dbReference type="SUPFAM" id="SSF47598">
    <property type="entry name" value="Ribbon-helix-helix"/>
    <property type="match status" value="1"/>
</dbReference>
<comment type="caution">
    <text evidence="3">The sequence shown here is derived from an EMBL/GenBank/DDBJ whole genome shotgun (WGS) entry which is preliminary data.</text>
</comment>
<dbReference type="NCBIfam" id="TIGR02606">
    <property type="entry name" value="antidote_CC2985"/>
    <property type="match status" value="1"/>
</dbReference>
<evidence type="ECO:0000256" key="2">
    <source>
        <dbReference type="ARBA" id="ARBA00022649"/>
    </source>
</evidence>
<dbReference type="InterPro" id="IPR010985">
    <property type="entry name" value="Ribbon_hlx_hlx"/>
</dbReference>
<dbReference type="Pfam" id="PF03693">
    <property type="entry name" value="ParD_antitoxin"/>
    <property type="match status" value="1"/>
</dbReference>
<evidence type="ECO:0000313" key="3">
    <source>
        <dbReference type="EMBL" id="MFC3051808.1"/>
    </source>
</evidence>
<gene>
    <name evidence="3" type="ORF">ACFOKA_07825</name>
</gene>